<sequence>MADHKEEVVISGIGGLFPESNNITELTDLLFNKINGVTIDSRRWKPNQLSGVNGTGKIKNLDKFDAAFFSVHPKLCKVMDLLTRMSLERSIEAIIDAGLSPSDLNGTNTGVFMGSAISETEMAAMNCNSSLSFSMLGRSRTMQANRLSFILNLTGPSFCMDGGWICGSNGLKKAKEMIENGFISSALVGVANLTLRPEIQFLFQGLNRLTKSAQTKPFSSDADGYNRSEACIVLYLQKASEAKRSYGTLLNVKSMQFGNHIENITDHDGNHFKSLLLDSYKEANIDPATVDFIEAYGSGIKSEDAMELNIMEEVFCTENRKTPLKVGSVKSNIGHCEVSGLFMSIVKAIITMESGYIPPNINYSEPNNNVPALKNGKIQIITEKTPFVGDIIGISSFGIINAFSHVILKKNNIVKNNIVNVHDSINIPRLILASGRNEENVRETLNKIKSHGNNADFVTLTNDVFAKNINAHFYRSSTIFPILDESRIDDVWNVISTKRPVWFIFSGMGSQWHGMGTDLMKLPIFADAINKCDIILKPLGVDIKYILTSQDPTIFDNILNSFVGIAAVQIGLVEVLKALDIIPDGIIGHSVGELGCAYADGCFTAEEMILSAYARGRASLETELIPGMMAAIGLGYNQIKDKLPHDIDVACHNSETNCTISGPVDSINEFVSELKSKGIFAKAVNVAGIAFHSRYIQSAGPTLLKYLKDVIKVPKKRSSKWISSSLPEIKWESDLAKYSSPEYHTNNLLSSVLFEDVLKHVPNDAITIEIAPHGLLQAIIKNALPETVTKIPLTKRMYGNSIRFLLTSIGKMYTNGLNPKINELYPKITFPVSRGTPSIYSLPFWDHSEKWTDGFNDFMDVLSGENISTLVLNDNIHLAKYQIHGQHIIPFSFILVRKKHFKYIFNMNIHLPFFNF</sequence>
<dbReference type="SUPFAM" id="SSF52151">
    <property type="entry name" value="FabD/lysophospholipase-like"/>
    <property type="match status" value="1"/>
</dbReference>
<dbReference type="Gene3D" id="3.40.47.10">
    <property type="match status" value="1"/>
</dbReference>
<dbReference type="SMART" id="SM00825">
    <property type="entry name" value="PKS_KS"/>
    <property type="match status" value="1"/>
</dbReference>
<dbReference type="InterPro" id="IPR001227">
    <property type="entry name" value="Ac_transferase_dom_sf"/>
</dbReference>
<dbReference type="Pfam" id="PF00698">
    <property type="entry name" value="Acyl_transf_1"/>
    <property type="match status" value="1"/>
</dbReference>
<organism evidence="2">
    <name type="scientific">Schizaphis graminum</name>
    <name type="common">Green bug aphid</name>
    <dbReference type="NCBI Taxonomy" id="13262"/>
    <lineage>
        <taxon>Eukaryota</taxon>
        <taxon>Metazoa</taxon>
        <taxon>Ecdysozoa</taxon>
        <taxon>Arthropoda</taxon>
        <taxon>Hexapoda</taxon>
        <taxon>Insecta</taxon>
        <taxon>Pterygota</taxon>
        <taxon>Neoptera</taxon>
        <taxon>Paraneoptera</taxon>
        <taxon>Hemiptera</taxon>
        <taxon>Sternorrhyncha</taxon>
        <taxon>Aphidomorpha</taxon>
        <taxon>Aphidoidea</taxon>
        <taxon>Aphididae</taxon>
        <taxon>Aphidini</taxon>
        <taxon>Schizaphis</taxon>
    </lineage>
</organism>
<dbReference type="PROSITE" id="PS52004">
    <property type="entry name" value="KS3_2"/>
    <property type="match status" value="1"/>
</dbReference>
<dbReference type="InterPro" id="IPR014043">
    <property type="entry name" value="Acyl_transferase_dom"/>
</dbReference>
<dbReference type="AlphaFoldDB" id="A0A2S2NR71"/>
<dbReference type="InterPro" id="IPR014031">
    <property type="entry name" value="Ketoacyl_synth_C"/>
</dbReference>
<dbReference type="Gene3D" id="3.40.366.10">
    <property type="entry name" value="Malonyl-Coenzyme A Acyl Carrier Protein, domain 2"/>
    <property type="match status" value="1"/>
</dbReference>
<accession>A0A2S2NR71</accession>
<feature type="domain" description="Ketosynthase family 3 (KS3)" evidence="1">
    <location>
        <begin position="5"/>
        <end position="410"/>
    </location>
</feature>
<protein>
    <submittedName>
        <fullName evidence="2">Fatty acid synthase</fullName>
    </submittedName>
</protein>
<name>A0A2S2NR71_SCHGA</name>
<dbReference type="InterPro" id="IPR050091">
    <property type="entry name" value="PKS_NRPS_Biosynth_Enz"/>
</dbReference>
<dbReference type="InterPro" id="IPR016039">
    <property type="entry name" value="Thiolase-like"/>
</dbReference>
<dbReference type="Gene3D" id="3.30.70.3290">
    <property type="match status" value="1"/>
</dbReference>
<dbReference type="PANTHER" id="PTHR43775">
    <property type="entry name" value="FATTY ACID SYNTHASE"/>
    <property type="match status" value="1"/>
</dbReference>
<gene>
    <name evidence="2" type="primary">FASN_14</name>
    <name evidence="2" type="ORF">g.33814</name>
</gene>
<dbReference type="InterPro" id="IPR016036">
    <property type="entry name" value="Malonyl_transacylase_ACP-bd"/>
</dbReference>
<dbReference type="SMART" id="SM00827">
    <property type="entry name" value="PKS_AT"/>
    <property type="match status" value="1"/>
</dbReference>
<dbReference type="EMBL" id="GGMR01006637">
    <property type="protein sequence ID" value="MBY19256.1"/>
    <property type="molecule type" value="Transcribed_RNA"/>
</dbReference>
<evidence type="ECO:0000313" key="2">
    <source>
        <dbReference type="EMBL" id="MBY19256.1"/>
    </source>
</evidence>
<dbReference type="UniPathway" id="UPA00094"/>
<dbReference type="Pfam" id="PF00109">
    <property type="entry name" value="ketoacyl-synt"/>
    <property type="match status" value="1"/>
</dbReference>
<dbReference type="InterPro" id="IPR014030">
    <property type="entry name" value="Ketoacyl_synth_N"/>
</dbReference>
<evidence type="ECO:0000259" key="1">
    <source>
        <dbReference type="PROSITE" id="PS52004"/>
    </source>
</evidence>
<dbReference type="Pfam" id="PF02801">
    <property type="entry name" value="Ketoacyl-synt_C"/>
    <property type="match status" value="1"/>
</dbReference>
<dbReference type="Pfam" id="PF16197">
    <property type="entry name" value="KAsynt_C_assoc"/>
    <property type="match status" value="1"/>
</dbReference>
<dbReference type="InterPro" id="IPR032821">
    <property type="entry name" value="PKS_assoc"/>
</dbReference>
<dbReference type="GO" id="GO:0004312">
    <property type="term" value="F:fatty acid synthase activity"/>
    <property type="evidence" value="ECO:0007669"/>
    <property type="project" value="TreeGrafter"/>
</dbReference>
<dbReference type="PANTHER" id="PTHR43775:SF23">
    <property type="entry name" value="FATTY ACID SYNTHASE 3"/>
    <property type="match status" value="1"/>
</dbReference>
<dbReference type="InterPro" id="IPR020841">
    <property type="entry name" value="PKS_Beta-ketoAc_synthase_dom"/>
</dbReference>
<dbReference type="SUPFAM" id="SSF55048">
    <property type="entry name" value="Probable ACP-binding domain of malonyl-CoA ACP transacylase"/>
    <property type="match status" value="1"/>
</dbReference>
<proteinExistence type="predicted"/>
<dbReference type="InterPro" id="IPR016035">
    <property type="entry name" value="Acyl_Trfase/lysoPLipase"/>
</dbReference>
<dbReference type="CDD" id="cd00833">
    <property type="entry name" value="PKS"/>
    <property type="match status" value="1"/>
</dbReference>
<dbReference type="GO" id="GO:0006633">
    <property type="term" value="P:fatty acid biosynthetic process"/>
    <property type="evidence" value="ECO:0007669"/>
    <property type="project" value="UniProtKB-UniPathway"/>
</dbReference>
<dbReference type="SUPFAM" id="SSF53901">
    <property type="entry name" value="Thiolase-like"/>
    <property type="match status" value="1"/>
</dbReference>
<reference evidence="2" key="1">
    <citation type="submission" date="2018-04" db="EMBL/GenBank/DDBJ databases">
        <title>Transcriptome of Schizaphis graminum biotype I.</title>
        <authorList>
            <person name="Scully E.D."/>
            <person name="Geib S.M."/>
            <person name="Palmer N.A."/>
            <person name="Koch K."/>
            <person name="Bradshaw J."/>
            <person name="Heng-Moss T."/>
            <person name="Sarath G."/>
        </authorList>
    </citation>
    <scope>NUCLEOTIDE SEQUENCE</scope>
</reference>